<evidence type="ECO:0000313" key="1">
    <source>
        <dbReference type="EMBL" id="MTU71236.1"/>
    </source>
</evidence>
<name>A0A3R6EGT7_9BACT</name>
<reference evidence="1 4" key="2">
    <citation type="journal article" date="2019" name="Nat. Med.">
        <title>A library of human gut bacterial isolates paired with longitudinal multiomics data enables mechanistic microbiome research.</title>
        <authorList>
            <person name="Poyet M."/>
            <person name="Groussin M."/>
            <person name="Gibbons S.M."/>
            <person name="Avila-Pacheco J."/>
            <person name="Jiang X."/>
            <person name="Kearney S.M."/>
            <person name="Perrotta A.R."/>
            <person name="Berdy B."/>
            <person name="Zhao S."/>
            <person name="Lieberman T.D."/>
            <person name="Swanson P.K."/>
            <person name="Smith M."/>
            <person name="Roesemann S."/>
            <person name="Alexander J.E."/>
            <person name="Rich S.A."/>
            <person name="Livny J."/>
            <person name="Vlamakis H."/>
            <person name="Clish C."/>
            <person name="Bullock K."/>
            <person name="Deik A."/>
            <person name="Scott J."/>
            <person name="Pierce K.A."/>
            <person name="Xavier R.J."/>
            <person name="Alm E.J."/>
        </authorList>
    </citation>
    <scope>NUCLEOTIDE SEQUENCE [LARGE SCALE GENOMIC DNA]</scope>
    <source>
        <strain evidence="1 4">BIOML-A16</strain>
    </source>
</reference>
<organism evidence="2 3">
    <name type="scientific">Parabacteroides merdae</name>
    <dbReference type="NCBI Taxonomy" id="46503"/>
    <lineage>
        <taxon>Bacteria</taxon>
        <taxon>Pseudomonadati</taxon>
        <taxon>Bacteroidota</taxon>
        <taxon>Bacteroidia</taxon>
        <taxon>Bacteroidales</taxon>
        <taxon>Tannerellaceae</taxon>
        <taxon>Parabacteroides</taxon>
    </lineage>
</organism>
<dbReference type="EMBL" id="QSII01000018">
    <property type="protein sequence ID" value="RHC83280.1"/>
    <property type="molecule type" value="Genomic_DNA"/>
</dbReference>
<comment type="caution">
    <text evidence="2">The sequence shown here is derived from an EMBL/GenBank/DDBJ whole genome shotgun (WGS) entry which is preliminary data.</text>
</comment>
<protein>
    <submittedName>
        <fullName evidence="2">Uncharacterized protein</fullName>
    </submittedName>
</protein>
<sequence>MQTIIKTYNMELTLKDRVLILNTVLPQFDTRKNMELKVSIDSKIAISEVDQKRIVIKDMGSGQINIGFTDAASITDTVEISLTDEELAYLKSRVEFIDRNGMFSEFTMPTYVKILDTPYISSDFENMNNL</sequence>
<evidence type="ECO:0000313" key="3">
    <source>
        <dbReference type="Proteomes" id="UP000286260"/>
    </source>
</evidence>
<dbReference type="AlphaFoldDB" id="A0A3R6EGT7"/>
<evidence type="ECO:0000313" key="4">
    <source>
        <dbReference type="Proteomes" id="UP000448908"/>
    </source>
</evidence>
<proteinExistence type="predicted"/>
<reference evidence="2 3" key="1">
    <citation type="submission" date="2018-08" db="EMBL/GenBank/DDBJ databases">
        <title>A genome reference for cultivated species of the human gut microbiota.</title>
        <authorList>
            <person name="Zou Y."/>
            <person name="Xue W."/>
            <person name="Luo G."/>
        </authorList>
    </citation>
    <scope>NUCLEOTIDE SEQUENCE [LARGE SCALE GENOMIC DNA]</scope>
    <source>
        <strain evidence="2 3">AM34-17</strain>
    </source>
</reference>
<dbReference type="Proteomes" id="UP000286260">
    <property type="component" value="Unassembled WGS sequence"/>
</dbReference>
<dbReference type="Proteomes" id="UP000448908">
    <property type="component" value="Unassembled WGS sequence"/>
</dbReference>
<accession>A0A3R6EGT7</accession>
<dbReference type="EMBL" id="WNDA01000051">
    <property type="protein sequence ID" value="MTU71236.1"/>
    <property type="molecule type" value="Genomic_DNA"/>
</dbReference>
<gene>
    <name evidence="2" type="ORF">DW828_13095</name>
    <name evidence="1" type="ORF">GMD92_19800</name>
</gene>
<evidence type="ECO:0000313" key="2">
    <source>
        <dbReference type="EMBL" id="RHC83280.1"/>
    </source>
</evidence>